<sequence>MTNKQMNPESIDRIEHSTYTPLEKKYLKVQFVKVTLVYLGLMAVSLFLLCAEGFAYRYAATIIVECGLLVASVVNLLILPKAYNYKGFVIREHDITFRSGIIFPSVITVPFCKIQQVSVCQNPVTRLFGLYSVDLVNGAQLLATIRIPGLTEERADKVKALVIESIKNENK</sequence>
<evidence type="ECO:0000259" key="2">
    <source>
        <dbReference type="Pfam" id="PF03703"/>
    </source>
</evidence>
<dbReference type="PANTHER" id="PTHR34473">
    <property type="entry name" value="UPF0699 TRANSMEMBRANE PROTEIN YDBS"/>
    <property type="match status" value="1"/>
</dbReference>
<accession>A0A3E4UKA1</accession>
<evidence type="ECO:0000313" key="3">
    <source>
        <dbReference type="EMBL" id="RGM09823.1"/>
    </source>
</evidence>
<evidence type="ECO:0000313" key="6">
    <source>
        <dbReference type="Proteomes" id="UP000284161"/>
    </source>
</evidence>
<keyword evidence="1" id="KW-1133">Transmembrane helix</keyword>
<name>A0A3E4UKA1_BACSE</name>
<feature type="transmembrane region" description="Helical" evidence="1">
    <location>
        <begin position="55"/>
        <end position="78"/>
    </location>
</feature>
<comment type="caution">
    <text evidence="3">The sequence shown here is derived from an EMBL/GenBank/DDBJ whole genome shotgun (WGS) entry which is preliminary data.</text>
</comment>
<keyword evidence="1" id="KW-0812">Transmembrane</keyword>
<proteinExistence type="predicted"/>
<dbReference type="Pfam" id="PF03703">
    <property type="entry name" value="bPH_2"/>
    <property type="match status" value="1"/>
</dbReference>
<evidence type="ECO:0000313" key="4">
    <source>
        <dbReference type="EMBL" id="RGR26880.1"/>
    </source>
</evidence>
<organism evidence="3 5">
    <name type="scientific">Bacteroides stercoris</name>
    <dbReference type="NCBI Taxonomy" id="46506"/>
    <lineage>
        <taxon>Bacteria</taxon>
        <taxon>Pseudomonadati</taxon>
        <taxon>Bacteroidota</taxon>
        <taxon>Bacteroidia</taxon>
        <taxon>Bacteroidales</taxon>
        <taxon>Bacteroidaceae</taxon>
        <taxon>Bacteroides</taxon>
    </lineage>
</organism>
<evidence type="ECO:0000256" key="1">
    <source>
        <dbReference type="SAM" id="Phobius"/>
    </source>
</evidence>
<reference evidence="5 6" key="1">
    <citation type="submission" date="2018-08" db="EMBL/GenBank/DDBJ databases">
        <title>A genome reference for cultivated species of the human gut microbiota.</title>
        <authorList>
            <person name="Zou Y."/>
            <person name="Xue W."/>
            <person name="Luo G."/>
        </authorList>
    </citation>
    <scope>NUCLEOTIDE SEQUENCE [LARGE SCALE GENOMIC DNA]</scope>
    <source>
        <strain evidence="4 6">AF25-6</strain>
        <strain evidence="3 5">TF03-6</strain>
    </source>
</reference>
<dbReference type="InterPro" id="IPR005182">
    <property type="entry name" value="YdbS-like_PH"/>
</dbReference>
<dbReference type="AlphaFoldDB" id="A0A3E4UKA1"/>
<protein>
    <recommendedName>
        <fullName evidence="2">YdbS-like PH domain-containing protein</fullName>
    </recommendedName>
</protein>
<dbReference type="RefSeq" id="WP_117742479.1">
    <property type="nucleotide sequence ID" value="NZ_QRUB01000014.1"/>
</dbReference>
<gene>
    <name evidence="4" type="ORF">DWY58_12910</name>
    <name evidence="3" type="ORF">DXC34_16470</name>
</gene>
<feature type="domain" description="YdbS-like PH" evidence="2">
    <location>
        <begin position="86"/>
        <end position="160"/>
    </location>
</feature>
<evidence type="ECO:0000313" key="5">
    <source>
        <dbReference type="Proteomes" id="UP000261223"/>
    </source>
</evidence>
<dbReference type="EMBL" id="QRUB01000014">
    <property type="protein sequence ID" value="RGR26880.1"/>
    <property type="molecule type" value="Genomic_DNA"/>
</dbReference>
<feature type="transmembrane region" description="Helical" evidence="1">
    <location>
        <begin position="31"/>
        <end position="49"/>
    </location>
</feature>
<dbReference type="EMBL" id="QSSV01000028">
    <property type="protein sequence ID" value="RGM09823.1"/>
    <property type="molecule type" value="Genomic_DNA"/>
</dbReference>
<dbReference type="PANTHER" id="PTHR34473:SF2">
    <property type="entry name" value="UPF0699 TRANSMEMBRANE PROTEIN YDBT"/>
    <property type="match status" value="1"/>
</dbReference>
<dbReference type="Proteomes" id="UP000284161">
    <property type="component" value="Unassembled WGS sequence"/>
</dbReference>
<dbReference type="Proteomes" id="UP000261223">
    <property type="component" value="Unassembled WGS sequence"/>
</dbReference>
<keyword evidence="1" id="KW-0472">Membrane</keyword>